<keyword evidence="9" id="KW-0175">Coiled coil</keyword>
<dbReference type="eggNOG" id="COG4191">
    <property type="taxonomic scope" value="Bacteria"/>
</dbReference>
<evidence type="ECO:0000256" key="7">
    <source>
        <dbReference type="ARBA" id="ARBA00022840"/>
    </source>
</evidence>
<dbReference type="AlphaFoldDB" id="H5XX17"/>
<keyword evidence="5" id="KW-0547">Nucleotide-binding</keyword>
<dbReference type="SMART" id="SM00387">
    <property type="entry name" value="HATPase_c"/>
    <property type="match status" value="1"/>
</dbReference>
<dbReference type="Proteomes" id="UP000005104">
    <property type="component" value="Chromosome"/>
</dbReference>
<evidence type="ECO:0000313" key="12">
    <source>
        <dbReference type="Proteomes" id="UP000005104"/>
    </source>
</evidence>
<dbReference type="Pfam" id="PF02518">
    <property type="entry name" value="HATPase_c"/>
    <property type="match status" value="1"/>
</dbReference>
<evidence type="ECO:0000256" key="8">
    <source>
        <dbReference type="ARBA" id="ARBA00023012"/>
    </source>
</evidence>
<dbReference type="InterPro" id="IPR003594">
    <property type="entry name" value="HATPase_dom"/>
</dbReference>
<keyword evidence="7" id="KW-0067">ATP-binding</keyword>
<dbReference type="Gene3D" id="3.30.565.10">
    <property type="entry name" value="Histidine kinase-like ATPase, C-terminal domain"/>
    <property type="match status" value="1"/>
</dbReference>
<dbReference type="PRINTS" id="PR00344">
    <property type="entry name" value="BCTRLSENSOR"/>
</dbReference>
<keyword evidence="4" id="KW-0808">Transferase</keyword>
<comment type="catalytic activity">
    <reaction evidence="1">
        <text>ATP + protein L-histidine = ADP + protein N-phospho-L-histidine.</text>
        <dbReference type="EC" id="2.7.13.3"/>
    </reaction>
</comment>
<dbReference type="STRING" id="768710.DesyoDRAFT_3903"/>
<evidence type="ECO:0000313" key="11">
    <source>
        <dbReference type="EMBL" id="EHQ90885.1"/>
    </source>
</evidence>
<dbReference type="GO" id="GO:0005524">
    <property type="term" value="F:ATP binding"/>
    <property type="evidence" value="ECO:0007669"/>
    <property type="project" value="UniProtKB-KW"/>
</dbReference>
<evidence type="ECO:0000256" key="3">
    <source>
        <dbReference type="ARBA" id="ARBA00022553"/>
    </source>
</evidence>
<organism evidence="11 12">
    <name type="scientific">Desulfosporosinus youngiae DSM 17734</name>
    <dbReference type="NCBI Taxonomy" id="768710"/>
    <lineage>
        <taxon>Bacteria</taxon>
        <taxon>Bacillati</taxon>
        <taxon>Bacillota</taxon>
        <taxon>Clostridia</taxon>
        <taxon>Eubacteriales</taxon>
        <taxon>Desulfitobacteriaceae</taxon>
        <taxon>Desulfosporosinus</taxon>
    </lineage>
</organism>
<dbReference type="PANTHER" id="PTHR43065">
    <property type="entry name" value="SENSOR HISTIDINE KINASE"/>
    <property type="match status" value="1"/>
</dbReference>
<dbReference type="SUPFAM" id="SSF55785">
    <property type="entry name" value="PYP-like sensor domain (PAS domain)"/>
    <property type="match status" value="2"/>
</dbReference>
<dbReference type="Pfam" id="PF00512">
    <property type="entry name" value="HisKA"/>
    <property type="match status" value="1"/>
</dbReference>
<dbReference type="InterPro" id="IPR005467">
    <property type="entry name" value="His_kinase_dom"/>
</dbReference>
<feature type="domain" description="Histidine kinase" evidence="10">
    <location>
        <begin position="287"/>
        <end position="491"/>
    </location>
</feature>
<evidence type="ECO:0000256" key="9">
    <source>
        <dbReference type="SAM" id="Coils"/>
    </source>
</evidence>
<dbReference type="CDD" id="cd00082">
    <property type="entry name" value="HisKA"/>
    <property type="match status" value="1"/>
</dbReference>
<dbReference type="InterPro" id="IPR036890">
    <property type="entry name" value="HATPase_C_sf"/>
</dbReference>
<reference evidence="11 12" key="1">
    <citation type="submission" date="2011-11" db="EMBL/GenBank/DDBJ databases">
        <title>The Noncontiguous Finished genome of Desulfosporosinus youngiae DSM 17734.</title>
        <authorList>
            <consortium name="US DOE Joint Genome Institute (JGI-PGF)"/>
            <person name="Lucas S."/>
            <person name="Han J."/>
            <person name="Lapidus A."/>
            <person name="Cheng J.-F."/>
            <person name="Goodwin L."/>
            <person name="Pitluck S."/>
            <person name="Peters L."/>
            <person name="Ovchinnikova G."/>
            <person name="Lu M."/>
            <person name="Land M.L."/>
            <person name="Hauser L."/>
            <person name="Pester M."/>
            <person name="Spring S."/>
            <person name="Ollivier B."/>
            <person name="Rattei T."/>
            <person name="Klenk H.-P."/>
            <person name="Wagner M."/>
            <person name="Loy A."/>
            <person name="Woyke T.J."/>
        </authorList>
    </citation>
    <scope>NUCLEOTIDE SEQUENCE [LARGE SCALE GENOMIC DNA]</scope>
    <source>
        <strain evidence="11 12">DSM 17734</strain>
    </source>
</reference>
<proteinExistence type="predicted"/>
<dbReference type="GO" id="GO:0000155">
    <property type="term" value="F:phosphorelay sensor kinase activity"/>
    <property type="evidence" value="ECO:0007669"/>
    <property type="project" value="InterPro"/>
</dbReference>
<name>H5XX17_9FIRM</name>
<protein>
    <recommendedName>
        <fullName evidence="2">histidine kinase</fullName>
        <ecNumber evidence="2">2.7.13.3</ecNumber>
    </recommendedName>
</protein>
<dbReference type="PANTHER" id="PTHR43065:SF46">
    <property type="entry name" value="C4-DICARBOXYLATE TRANSPORT SENSOR PROTEIN DCTB"/>
    <property type="match status" value="1"/>
</dbReference>
<dbReference type="CDD" id="cd14686">
    <property type="entry name" value="bZIP"/>
    <property type="match status" value="1"/>
</dbReference>
<evidence type="ECO:0000256" key="4">
    <source>
        <dbReference type="ARBA" id="ARBA00022679"/>
    </source>
</evidence>
<dbReference type="HOGENOM" id="CLU_000445_114_39_9"/>
<dbReference type="eggNOG" id="COG3852">
    <property type="taxonomic scope" value="Bacteria"/>
</dbReference>
<dbReference type="InterPro" id="IPR000014">
    <property type="entry name" value="PAS"/>
</dbReference>
<evidence type="ECO:0000256" key="6">
    <source>
        <dbReference type="ARBA" id="ARBA00022777"/>
    </source>
</evidence>
<feature type="coiled-coil region" evidence="9">
    <location>
        <begin position="7"/>
        <end position="51"/>
    </location>
</feature>
<dbReference type="SUPFAM" id="SSF55874">
    <property type="entry name" value="ATPase domain of HSP90 chaperone/DNA topoisomerase II/histidine kinase"/>
    <property type="match status" value="1"/>
</dbReference>
<dbReference type="PROSITE" id="PS50109">
    <property type="entry name" value="HIS_KIN"/>
    <property type="match status" value="1"/>
</dbReference>
<evidence type="ECO:0000256" key="1">
    <source>
        <dbReference type="ARBA" id="ARBA00000085"/>
    </source>
</evidence>
<keyword evidence="6 11" id="KW-0418">Kinase</keyword>
<evidence type="ECO:0000256" key="2">
    <source>
        <dbReference type="ARBA" id="ARBA00012438"/>
    </source>
</evidence>
<dbReference type="EC" id="2.7.13.3" evidence="2"/>
<accession>H5XX17</accession>
<evidence type="ECO:0000259" key="10">
    <source>
        <dbReference type="PROSITE" id="PS50109"/>
    </source>
</evidence>
<gene>
    <name evidence="11" type="ORF">DesyoDRAFT_3903</name>
</gene>
<dbReference type="EMBL" id="CM001441">
    <property type="protein sequence ID" value="EHQ90885.1"/>
    <property type="molecule type" value="Genomic_DNA"/>
</dbReference>
<dbReference type="InterPro" id="IPR035965">
    <property type="entry name" value="PAS-like_dom_sf"/>
</dbReference>
<dbReference type="SUPFAM" id="SSF47384">
    <property type="entry name" value="Homodimeric domain of signal transducing histidine kinase"/>
    <property type="match status" value="1"/>
</dbReference>
<dbReference type="Gene3D" id="3.30.450.20">
    <property type="entry name" value="PAS domain"/>
    <property type="match status" value="2"/>
</dbReference>
<sequence>MPKEEEIKELKQRVAGLERENRQLQREIEQIKAVEQELAAANEEMINILESISDAFLSINRQWVITYANKAMIKALKANGNNSNIIGTNFWEAYMYGNEEIKDACLSSMNDRQSSRFETYAPIIGYWADCSIYPTDNGIAAFFRNIDERKKNEKIIKKEHHRLYALFDSFPGLICLQEENFMIRFANKSFQAKFGPCEGQPCFKAIVGLTLPCPDCYTPYLLHNPTALWNELALEDRTYEVYTRPFIDADGTTLILKVLIDVTDRKRADRELARLERLNMVGEMAAGIAHEVRNPLTTVRGFLQLLDSKDNTKHNHDYYELMIQELDRANMIMTDFLCLAKEKSAGFTQINIKAIVESLAPLLSADALNQDKEISLELEEVPDFQGNESELRQLLLNLARNGFEAMKVGSTLTIQTLAWEDYVILKVCDQGDGVDPMIFEKLGTPFLTTKERGTGLGLAICQRIAARHNAVLNFESTPTGTTVTVKFACKDYSKLIVQ</sequence>
<dbReference type="SMART" id="SM00388">
    <property type="entry name" value="HisKA"/>
    <property type="match status" value="1"/>
</dbReference>
<dbReference type="Pfam" id="PF13188">
    <property type="entry name" value="PAS_8"/>
    <property type="match status" value="1"/>
</dbReference>
<dbReference type="Gene3D" id="1.10.287.130">
    <property type="match status" value="1"/>
</dbReference>
<dbReference type="InterPro" id="IPR003661">
    <property type="entry name" value="HisK_dim/P_dom"/>
</dbReference>
<keyword evidence="8" id="KW-0902">Two-component regulatory system</keyword>
<dbReference type="InterPro" id="IPR004358">
    <property type="entry name" value="Sig_transdc_His_kin-like_C"/>
</dbReference>
<dbReference type="RefSeq" id="WP_007785514.1">
    <property type="nucleotide sequence ID" value="NZ_CM001441.1"/>
</dbReference>
<evidence type="ECO:0000256" key="5">
    <source>
        <dbReference type="ARBA" id="ARBA00022741"/>
    </source>
</evidence>
<keyword evidence="12" id="KW-1185">Reference proteome</keyword>
<dbReference type="InterPro" id="IPR036097">
    <property type="entry name" value="HisK_dim/P_sf"/>
</dbReference>
<keyword evidence="3" id="KW-0597">Phosphoprotein</keyword>
<dbReference type="OrthoDB" id="505470at2"/>